<dbReference type="PANTHER" id="PTHR12905:SF16">
    <property type="entry name" value="SER_THR PROTEIN PHOSPHATASE FAMILY PROTEIN (AFU_ORTHOLOGUE AFUA_1G06000)"/>
    <property type="match status" value="1"/>
</dbReference>
<sequence>MTAGHTRRTRIVCISDTHNSTVRLPPGDVLIHAGDLTNQGSFPELSRAVKWLDHTKFEAKIVVAGIHITPLPLSPPSLYSVHICMSTFLFTSILVFIT</sequence>
<evidence type="ECO:0000313" key="2">
    <source>
        <dbReference type="EMBL" id="KAF4121847.1"/>
    </source>
</evidence>
<dbReference type="PANTHER" id="PTHR12905">
    <property type="entry name" value="METALLOPHOSPHOESTERASE"/>
    <property type="match status" value="1"/>
</dbReference>
<dbReference type="AlphaFoldDB" id="A0A9P5D0P5"/>
<dbReference type="SUPFAM" id="SSF56300">
    <property type="entry name" value="Metallo-dependent phosphatases"/>
    <property type="match status" value="1"/>
</dbReference>
<keyword evidence="1" id="KW-0812">Transmembrane</keyword>
<organism evidence="2 3">
    <name type="scientific">Geosmithia morbida</name>
    <dbReference type="NCBI Taxonomy" id="1094350"/>
    <lineage>
        <taxon>Eukaryota</taxon>
        <taxon>Fungi</taxon>
        <taxon>Dikarya</taxon>
        <taxon>Ascomycota</taxon>
        <taxon>Pezizomycotina</taxon>
        <taxon>Sordariomycetes</taxon>
        <taxon>Hypocreomycetidae</taxon>
        <taxon>Hypocreales</taxon>
        <taxon>Bionectriaceae</taxon>
        <taxon>Geosmithia</taxon>
    </lineage>
</organism>
<feature type="transmembrane region" description="Helical" evidence="1">
    <location>
        <begin position="79"/>
        <end position="97"/>
    </location>
</feature>
<dbReference type="OrthoDB" id="630188at2759"/>
<dbReference type="RefSeq" id="XP_035320499.1">
    <property type="nucleotide sequence ID" value="XM_035463668.1"/>
</dbReference>
<keyword evidence="1" id="KW-1133">Transmembrane helix</keyword>
<dbReference type="Gene3D" id="3.60.21.10">
    <property type="match status" value="1"/>
</dbReference>
<dbReference type="InterPro" id="IPR029052">
    <property type="entry name" value="Metallo-depent_PP-like"/>
</dbReference>
<name>A0A9P5D0P5_9HYPO</name>
<comment type="caution">
    <text evidence="2">The sequence shown here is derived from an EMBL/GenBank/DDBJ whole genome shotgun (WGS) entry which is preliminary data.</text>
</comment>
<keyword evidence="3" id="KW-1185">Reference proteome</keyword>
<dbReference type="InterPro" id="IPR051693">
    <property type="entry name" value="UPF0046_metallophosphoest"/>
</dbReference>
<evidence type="ECO:0000313" key="3">
    <source>
        <dbReference type="Proteomes" id="UP000749293"/>
    </source>
</evidence>
<proteinExistence type="predicted"/>
<keyword evidence="1" id="KW-0472">Membrane</keyword>
<gene>
    <name evidence="2" type="ORF">GMORB2_1687</name>
</gene>
<dbReference type="EMBL" id="JAANYQ010000011">
    <property type="protein sequence ID" value="KAF4121847.1"/>
    <property type="molecule type" value="Genomic_DNA"/>
</dbReference>
<accession>A0A9P5D0P5</accession>
<dbReference type="Proteomes" id="UP000749293">
    <property type="component" value="Unassembled WGS sequence"/>
</dbReference>
<reference evidence="2" key="1">
    <citation type="submission" date="2020-03" db="EMBL/GenBank/DDBJ databases">
        <title>Site-based positive gene gene selection in Geosmithia morbida across the United States reveals a broad range of putative effectors and factors for local host and environmental adapation.</title>
        <authorList>
            <person name="Onufrak A."/>
            <person name="Murdoch R.W."/>
            <person name="Gazis R."/>
            <person name="Huff M."/>
            <person name="Staton M."/>
            <person name="Klingeman W."/>
            <person name="Hadziabdic D."/>
        </authorList>
    </citation>
    <scope>NUCLEOTIDE SEQUENCE</scope>
    <source>
        <strain evidence="2">1262</strain>
    </source>
</reference>
<dbReference type="GeneID" id="55967917"/>
<evidence type="ECO:0000256" key="1">
    <source>
        <dbReference type="SAM" id="Phobius"/>
    </source>
</evidence>
<protein>
    <submittedName>
        <fullName evidence="2">Calcineurin-like phosphoesterase</fullName>
    </submittedName>
</protein>